<protein>
    <recommendedName>
        <fullName evidence="1">UPF0310 protein AZOLI_3064</fullName>
    </recommendedName>
</protein>
<feature type="domain" description="EVE" evidence="2">
    <location>
        <begin position="10"/>
        <end position="138"/>
    </location>
</feature>
<dbReference type="KEGG" id="ali:AZOLI_3064"/>
<dbReference type="EMBL" id="FQ311868">
    <property type="protein sequence ID" value="CBS88230.1"/>
    <property type="molecule type" value="Genomic_DNA"/>
</dbReference>
<dbReference type="SUPFAM" id="SSF88697">
    <property type="entry name" value="PUA domain-like"/>
    <property type="match status" value="1"/>
</dbReference>
<name>G7Z757_AZOL4</name>
<dbReference type="AlphaFoldDB" id="G7Z757"/>
<proteinExistence type="inferred from homology"/>
<sequence length="155" mass="17092">MSGGARTGIWIAVASAEHVRRGRAGGFMQVCHGKAAPLRRIRPGDRIVYYSPTDRFGAADGLKSFTAIGRVLPGEPYQFDMGGGFIPFRRDVSWWPAEEAPIQPLLDRLELTAGVRNWGYPFRFGLLPICPGGFDLIARTMRAAIQVDMREELAA</sequence>
<gene>
    <name evidence="3" type="ordered locus">AZOLI_3064</name>
</gene>
<evidence type="ECO:0000313" key="3">
    <source>
        <dbReference type="EMBL" id="CBS88230.1"/>
    </source>
</evidence>
<dbReference type="InterPro" id="IPR002740">
    <property type="entry name" value="EVE_domain"/>
</dbReference>
<dbReference type="HAMAP" id="MF_00771">
    <property type="entry name" value="UPF0310"/>
    <property type="match status" value="1"/>
</dbReference>
<dbReference type="InterPro" id="IPR022996">
    <property type="entry name" value="UPF0310"/>
</dbReference>
<accession>G7Z757</accession>
<dbReference type="HOGENOM" id="CLU_117727_0_0_5"/>
<evidence type="ECO:0000256" key="1">
    <source>
        <dbReference type="HAMAP-Rule" id="MF_00771"/>
    </source>
</evidence>
<dbReference type="InterPro" id="IPR015947">
    <property type="entry name" value="PUA-like_sf"/>
</dbReference>
<dbReference type="Gene3D" id="3.10.590.10">
    <property type="entry name" value="ph1033 like domains"/>
    <property type="match status" value="1"/>
</dbReference>
<keyword evidence="4" id="KW-1185">Reference proteome</keyword>
<comment type="similarity">
    <text evidence="1">Belongs to the UPF0310 family.</text>
</comment>
<dbReference type="Proteomes" id="UP000005667">
    <property type="component" value="Chromosome"/>
</dbReference>
<dbReference type="OrthoDB" id="9793567at2"/>
<dbReference type="NCBIfam" id="NF002616">
    <property type="entry name" value="PRK02268.1-2"/>
    <property type="match status" value="1"/>
</dbReference>
<dbReference type="STRING" id="862719.AZOLI_3064"/>
<reference evidence="4" key="1">
    <citation type="journal article" date="2011" name="PLoS Genet.">
        <title>Azospirillum genomes reveal transition of bacteria from aquatic to terrestrial environments.</title>
        <authorList>
            <person name="Wisniewski-Dye F."/>
            <person name="Borziak K."/>
            <person name="Khalsa-Moyers G."/>
            <person name="Alexandre G."/>
            <person name="Sukharnikov L.O."/>
            <person name="Wuichet K."/>
            <person name="Hurst G.B."/>
            <person name="McDonald W.H."/>
            <person name="Robertson J.S."/>
            <person name="Barbe V."/>
            <person name="Calteau A."/>
            <person name="Rouy Z."/>
            <person name="Mangenot S."/>
            <person name="Prigent-Combaret C."/>
            <person name="Normand P."/>
            <person name="Boyer M."/>
            <person name="Siguier P."/>
            <person name="Dessaux Y."/>
            <person name="Elmerich C."/>
            <person name="Condemine G."/>
            <person name="Krishnen G."/>
            <person name="Kennedy I."/>
            <person name="Paterson A.H."/>
            <person name="Gonzalez V."/>
            <person name="Mavingui P."/>
            <person name="Zhulin I.B."/>
        </authorList>
    </citation>
    <scope>NUCLEOTIDE SEQUENCE [LARGE SCALE GENOMIC DNA]</scope>
    <source>
        <strain evidence="4">4B</strain>
    </source>
</reference>
<evidence type="ECO:0000313" key="4">
    <source>
        <dbReference type="Proteomes" id="UP000005667"/>
    </source>
</evidence>
<evidence type="ECO:0000259" key="2">
    <source>
        <dbReference type="Pfam" id="PF01878"/>
    </source>
</evidence>
<organism evidence="3 4">
    <name type="scientific">Azospirillum lipoferum (strain 4B)</name>
    <dbReference type="NCBI Taxonomy" id="862719"/>
    <lineage>
        <taxon>Bacteria</taxon>
        <taxon>Pseudomonadati</taxon>
        <taxon>Pseudomonadota</taxon>
        <taxon>Alphaproteobacteria</taxon>
        <taxon>Rhodospirillales</taxon>
        <taxon>Azospirillaceae</taxon>
        <taxon>Azospirillum</taxon>
    </lineage>
</organism>
<dbReference type="Pfam" id="PF01878">
    <property type="entry name" value="EVE"/>
    <property type="match status" value="1"/>
</dbReference>
<dbReference type="RefSeq" id="WP_014249204.1">
    <property type="nucleotide sequence ID" value="NC_016622.1"/>
</dbReference>
<dbReference type="CDD" id="cd21132">
    <property type="entry name" value="EVE-like"/>
    <property type="match status" value="1"/>
</dbReference>